<feature type="signal peptide" evidence="8">
    <location>
        <begin position="1"/>
        <end position="21"/>
    </location>
</feature>
<dbReference type="InterPro" id="IPR015819">
    <property type="entry name" value="Lipid_transp_b-sht_shell"/>
</dbReference>
<keyword evidence="5" id="KW-0445">Lipid transport</keyword>
<dbReference type="InterPro" id="IPR039988">
    <property type="entry name" value="MTTP"/>
</dbReference>
<dbReference type="GO" id="GO:0120020">
    <property type="term" value="F:cholesterol transfer activity"/>
    <property type="evidence" value="ECO:0007669"/>
    <property type="project" value="Ensembl"/>
</dbReference>
<gene>
    <name evidence="10" type="primary">MTTP</name>
</gene>
<evidence type="ECO:0000313" key="10">
    <source>
        <dbReference type="Ensembl" id="ENSPTXP00000013249.1"/>
    </source>
</evidence>
<dbReference type="GO" id="GO:0043235">
    <property type="term" value="C:receptor complex"/>
    <property type="evidence" value="ECO:0007669"/>
    <property type="project" value="Ensembl"/>
</dbReference>
<dbReference type="GO" id="GO:0042953">
    <property type="term" value="P:lipoprotein transport"/>
    <property type="evidence" value="ECO:0007669"/>
    <property type="project" value="Ensembl"/>
</dbReference>
<dbReference type="GO" id="GO:0042157">
    <property type="term" value="P:lipoprotein metabolic process"/>
    <property type="evidence" value="ECO:0007669"/>
    <property type="project" value="Ensembl"/>
</dbReference>
<keyword evidence="4" id="KW-0256">Endoplasmic reticulum</keyword>
<evidence type="ECO:0000256" key="5">
    <source>
        <dbReference type="ARBA" id="ARBA00023055"/>
    </source>
</evidence>
<evidence type="ECO:0000256" key="6">
    <source>
        <dbReference type="ARBA" id="ARBA00023157"/>
    </source>
</evidence>
<dbReference type="GO" id="GO:0034374">
    <property type="term" value="P:low-density lipoprotein particle remodeling"/>
    <property type="evidence" value="ECO:0007669"/>
    <property type="project" value="Ensembl"/>
</dbReference>
<comment type="subcellular location">
    <subcellularLocation>
        <location evidence="1">Endoplasmic reticulum</location>
    </subcellularLocation>
</comment>
<dbReference type="GO" id="GO:0005783">
    <property type="term" value="C:endoplasmic reticulum"/>
    <property type="evidence" value="ECO:0007669"/>
    <property type="project" value="UniProtKB-SubCell"/>
</dbReference>
<keyword evidence="6" id="KW-1015">Disulfide bond</keyword>
<dbReference type="GO" id="GO:0120019">
    <property type="term" value="F:phosphatidylcholine transfer activity"/>
    <property type="evidence" value="ECO:0007669"/>
    <property type="project" value="Ensembl"/>
</dbReference>
<dbReference type="Gene3D" id="2.30.230.10">
    <property type="entry name" value="Lipovitellin, beta-sheet shell regions, chain A"/>
    <property type="match status" value="1"/>
</dbReference>
<dbReference type="GO" id="GO:0051649">
    <property type="term" value="P:establishment of localization in cell"/>
    <property type="evidence" value="ECO:0007669"/>
    <property type="project" value="Ensembl"/>
</dbReference>
<name>A0A670YQI0_PSETE</name>
<dbReference type="GO" id="GO:0046982">
    <property type="term" value="F:protein heterodimerization activity"/>
    <property type="evidence" value="ECO:0007669"/>
    <property type="project" value="Ensembl"/>
</dbReference>
<reference evidence="10" key="1">
    <citation type="submission" date="2025-08" db="UniProtKB">
        <authorList>
            <consortium name="Ensembl"/>
        </authorList>
    </citation>
    <scope>IDENTIFICATION</scope>
</reference>
<dbReference type="Gene3D" id="1.25.10.20">
    <property type="entry name" value="Vitellinogen, superhelical"/>
    <property type="match status" value="1"/>
</dbReference>
<dbReference type="PROSITE" id="PS51211">
    <property type="entry name" value="VITELLOGENIN"/>
    <property type="match status" value="1"/>
</dbReference>
<dbReference type="SMART" id="SM00638">
    <property type="entry name" value="LPD_N"/>
    <property type="match status" value="1"/>
</dbReference>
<dbReference type="SUPFAM" id="SSF56968">
    <property type="entry name" value="Lipovitellin-phosvitin complex, beta-sheet shell regions"/>
    <property type="match status" value="1"/>
</dbReference>
<dbReference type="InterPro" id="IPR011030">
    <property type="entry name" value="Lipovitellin_superhlx_dom"/>
</dbReference>
<dbReference type="PANTHER" id="PTHR13024:SF1">
    <property type="entry name" value="MICROSOMAL TRIGLYCERIDE TRANSFER PROTEIN LARGE SUBUNIT"/>
    <property type="match status" value="1"/>
</dbReference>
<evidence type="ECO:0000256" key="1">
    <source>
        <dbReference type="ARBA" id="ARBA00004240"/>
    </source>
</evidence>
<dbReference type="InterPro" id="IPR001747">
    <property type="entry name" value="Vitellogenin_N"/>
</dbReference>
<dbReference type="GO" id="GO:0005794">
    <property type="term" value="C:Golgi apparatus"/>
    <property type="evidence" value="ECO:0007669"/>
    <property type="project" value="Ensembl"/>
</dbReference>
<comment type="caution">
    <text evidence="7">Lacks conserved residue(s) required for the propagation of feature annotation.</text>
</comment>
<dbReference type="GO" id="GO:0005829">
    <property type="term" value="C:cytosol"/>
    <property type="evidence" value="ECO:0007669"/>
    <property type="project" value="Ensembl"/>
</dbReference>
<evidence type="ECO:0000313" key="11">
    <source>
        <dbReference type="Proteomes" id="UP000472273"/>
    </source>
</evidence>
<dbReference type="Pfam" id="PF19444">
    <property type="entry name" value="MTP_lip_bd"/>
    <property type="match status" value="1"/>
</dbReference>
<proteinExistence type="predicted"/>
<dbReference type="InterPro" id="IPR045811">
    <property type="entry name" value="MTP_lip-bd"/>
</dbReference>
<keyword evidence="11" id="KW-1185">Reference proteome</keyword>
<dbReference type="GO" id="GO:0034377">
    <property type="term" value="P:plasma lipoprotein particle assembly"/>
    <property type="evidence" value="ECO:0007669"/>
    <property type="project" value="Ensembl"/>
</dbReference>
<reference evidence="10" key="2">
    <citation type="submission" date="2025-09" db="UniProtKB">
        <authorList>
            <consortium name="Ensembl"/>
        </authorList>
    </citation>
    <scope>IDENTIFICATION</scope>
</reference>
<dbReference type="GO" id="GO:0006641">
    <property type="term" value="P:triglyceride metabolic process"/>
    <property type="evidence" value="ECO:0007669"/>
    <property type="project" value="Ensembl"/>
</dbReference>
<keyword evidence="2" id="KW-0813">Transport</keyword>
<sequence>LIPGTLVWVCYSVTLSLKVASHNTGPRINNDKLYKFTYSTQVLIDRVRGLPHESVGYQISSGVDVNLVWRNPNNDDDQLIKIAITDVSLENVNERPVAKDIFQQKNTNKLYEEEHLAALKRPVFLHWIRGKVKNFYCYEDEPSIIKNLKKGLASLFQIQLNSGSTSEIDICGKCNVTYQIRQNQITKVKALNSCKLEHPSVTNHNQLFKVTKKATSAVIYVLEDTFIKSVRAEENHIFNLKSLQLIDTKVISKQKLELKSTEAGPRMKAGKQVASIIKALDSNYVAISLMADPVSHECKSCPSVSNKEMHERKYKNNLSKADAVKGFLVFIKSLKKATKEEILQLLRNENNTEILPQLVDAVASAHTSASLEAMLDFLDFKNKSGSLLQERFLYASGFTSHPNELLLRSLINKFRSPIGNNEIREMVIIIAGALIRKLCNIGGCKLPAVVEAKKLIFQGMNRADKADDVKMFLLALKNALLPEAVPVLLKFAESGEGPISNIAVTALQRYDHSSITTEVKKTMNRIYHQNYKVHEKTVRTTAAAIIFNSNPSFMEVKNLLLSIGELPLEMNKYMLSLVQDILRFEMPASKMIRKVLKDILIHNYDRFSKMGSSSAFSGYLTRDQVLSSTYSLDILYSGSGILRRSNMNIFLFNKLAQLHASQVVIEAQGLESIIATSADEGEENLDSFAGLSAIMLDVQLRPVTFFQGYSDLMSKMFSATGDPISVVKGLVLLLDFSQAIQLQSGLICSAEFKGGMTIDVSGGMEFSLWYRESKTKVKNRGAAAMVGNFVVDAMFVNTGLETTSEIEAMLDFVTTVKFSQYPFLVCMQMDKTESPFRQYLTKYESLPSGKPYISRKRKVNLLAGSEYPLHQENSNMCREVYSDQADLSESWF</sequence>
<dbReference type="GO" id="GO:0007623">
    <property type="term" value="P:circadian rhythm"/>
    <property type="evidence" value="ECO:0007669"/>
    <property type="project" value="Ensembl"/>
</dbReference>
<dbReference type="Pfam" id="PF01347">
    <property type="entry name" value="Vitellogenin_N"/>
    <property type="match status" value="1"/>
</dbReference>
<evidence type="ECO:0000256" key="3">
    <source>
        <dbReference type="ARBA" id="ARBA00022729"/>
    </source>
</evidence>
<evidence type="ECO:0000256" key="2">
    <source>
        <dbReference type="ARBA" id="ARBA00022448"/>
    </source>
</evidence>
<dbReference type="SUPFAM" id="SSF48431">
    <property type="entry name" value="Lipovitellin-phosvitin complex, superhelical domain"/>
    <property type="match status" value="1"/>
</dbReference>
<dbReference type="Proteomes" id="UP000472273">
    <property type="component" value="Unplaced"/>
</dbReference>
<protein>
    <submittedName>
        <fullName evidence="10">Microsomal triglyceride transfer protein</fullName>
    </submittedName>
</protein>
<dbReference type="GO" id="GO:0009306">
    <property type="term" value="P:protein secretion"/>
    <property type="evidence" value="ECO:0007669"/>
    <property type="project" value="Ensembl"/>
</dbReference>
<accession>A0A670YQI0</accession>
<dbReference type="GO" id="GO:0140344">
    <property type="term" value="F:triglyceride transfer activity"/>
    <property type="evidence" value="ECO:0007669"/>
    <property type="project" value="Ensembl"/>
</dbReference>
<dbReference type="Ensembl" id="ENSPTXT00000013664.1">
    <property type="protein sequence ID" value="ENSPTXP00000013249.1"/>
    <property type="gene ID" value="ENSPTXG00000009200.1"/>
</dbReference>
<dbReference type="GO" id="GO:1904121">
    <property type="term" value="F:phosphatidylethanolamine transfer activity"/>
    <property type="evidence" value="ECO:0007669"/>
    <property type="project" value="Ensembl"/>
</dbReference>
<dbReference type="GO" id="GO:1902388">
    <property type="term" value="F:ceramide 1-phosphate transfer activity"/>
    <property type="evidence" value="ECO:0007669"/>
    <property type="project" value="Ensembl"/>
</dbReference>
<dbReference type="GeneTree" id="ENSGT00390000011412"/>
<dbReference type="GO" id="GO:0042632">
    <property type="term" value="P:cholesterol homeostasis"/>
    <property type="evidence" value="ECO:0007669"/>
    <property type="project" value="Ensembl"/>
</dbReference>
<dbReference type="AlphaFoldDB" id="A0A670YQI0"/>
<dbReference type="OMA" id="HVWGGSA"/>
<feature type="chain" id="PRO_5025627651" evidence="8">
    <location>
        <begin position="22"/>
        <end position="892"/>
    </location>
</feature>
<evidence type="ECO:0000256" key="8">
    <source>
        <dbReference type="SAM" id="SignalP"/>
    </source>
</evidence>
<evidence type="ECO:0000256" key="4">
    <source>
        <dbReference type="ARBA" id="ARBA00022824"/>
    </source>
</evidence>
<dbReference type="GO" id="GO:0008289">
    <property type="term" value="F:lipid binding"/>
    <property type="evidence" value="ECO:0007669"/>
    <property type="project" value="InterPro"/>
</dbReference>
<keyword evidence="3 8" id="KW-0732">Signal</keyword>
<dbReference type="GO" id="GO:0034197">
    <property type="term" value="P:triglyceride transport"/>
    <property type="evidence" value="ECO:0007669"/>
    <property type="project" value="Ensembl"/>
</dbReference>
<organism evidence="10 11">
    <name type="scientific">Pseudonaja textilis</name>
    <name type="common">Eastern brown snake</name>
    <dbReference type="NCBI Taxonomy" id="8673"/>
    <lineage>
        <taxon>Eukaryota</taxon>
        <taxon>Metazoa</taxon>
        <taxon>Chordata</taxon>
        <taxon>Craniata</taxon>
        <taxon>Vertebrata</taxon>
        <taxon>Euteleostomi</taxon>
        <taxon>Lepidosauria</taxon>
        <taxon>Squamata</taxon>
        <taxon>Bifurcata</taxon>
        <taxon>Unidentata</taxon>
        <taxon>Episquamata</taxon>
        <taxon>Toxicofera</taxon>
        <taxon>Serpentes</taxon>
        <taxon>Colubroidea</taxon>
        <taxon>Elapidae</taxon>
        <taxon>Hydrophiinae</taxon>
        <taxon>Pseudonaja</taxon>
    </lineage>
</organism>
<feature type="domain" description="Vitellogenin" evidence="9">
    <location>
        <begin position="28"/>
        <end position="660"/>
    </location>
</feature>
<evidence type="ECO:0000256" key="7">
    <source>
        <dbReference type="PROSITE-ProRule" id="PRU00557"/>
    </source>
</evidence>
<dbReference type="PANTHER" id="PTHR13024">
    <property type="entry name" value="MICROSOMAL TRIGLYCERIDE TRANSFER PROTEIN, LARGE SUBUNIT"/>
    <property type="match status" value="1"/>
</dbReference>
<dbReference type="FunFam" id="2.30.230.10:FF:000001">
    <property type="entry name" value="Microsomal triglyceride transfer protein large subunit"/>
    <property type="match status" value="1"/>
</dbReference>
<dbReference type="InterPro" id="IPR015816">
    <property type="entry name" value="Vitellinogen_b-sht_N"/>
</dbReference>
<evidence type="ECO:0000259" key="9">
    <source>
        <dbReference type="PROSITE" id="PS51211"/>
    </source>
</evidence>
<dbReference type="FunFam" id="1.25.10.20:FF:000001">
    <property type="entry name" value="microsomal triglyceride transfer protein large subunit"/>
    <property type="match status" value="1"/>
</dbReference>
<dbReference type="GO" id="GO:0016323">
    <property type="term" value="C:basolateral plasma membrane"/>
    <property type="evidence" value="ECO:0007669"/>
    <property type="project" value="TreeGrafter"/>
</dbReference>